<dbReference type="AlphaFoldDB" id="A0A3M7PC97"/>
<sequence>MKTMTSEKEVIQEIVVMNILRRRNIRNVLHARIKDRAAEEGMSRVLYFHLVVDGTHRPDHGFMCMENAMDNERVVEWTMRFDNEPLYFSAQRYLVLDRDDVRERLQRDDTQRQQQQQLESLTDPV</sequence>
<name>A0A3M7PC97_BRAPC</name>
<evidence type="ECO:0000313" key="3">
    <source>
        <dbReference type="Proteomes" id="UP000276133"/>
    </source>
</evidence>
<evidence type="ECO:0000256" key="1">
    <source>
        <dbReference type="SAM" id="MobiDB-lite"/>
    </source>
</evidence>
<dbReference type="EMBL" id="REGN01012241">
    <property type="protein sequence ID" value="RMZ96390.1"/>
    <property type="molecule type" value="Genomic_DNA"/>
</dbReference>
<keyword evidence="3" id="KW-1185">Reference proteome</keyword>
<gene>
    <name evidence="2" type="ORF">BpHYR1_031454</name>
</gene>
<organism evidence="2 3">
    <name type="scientific">Brachionus plicatilis</name>
    <name type="common">Marine rotifer</name>
    <name type="synonym">Brachionus muelleri</name>
    <dbReference type="NCBI Taxonomy" id="10195"/>
    <lineage>
        <taxon>Eukaryota</taxon>
        <taxon>Metazoa</taxon>
        <taxon>Spiralia</taxon>
        <taxon>Gnathifera</taxon>
        <taxon>Rotifera</taxon>
        <taxon>Eurotatoria</taxon>
        <taxon>Monogononta</taxon>
        <taxon>Pseudotrocha</taxon>
        <taxon>Ploima</taxon>
        <taxon>Brachionidae</taxon>
        <taxon>Brachionus</taxon>
    </lineage>
</organism>
<proteinExistence type="predicted"/>
<dbReference type="Proteomes" id="UP000276133">
    <property type="component" value="Unassembled WGS sequence"/>
</dbReference>
<reference evidence="2 3" key="1">
    <citation type="journal article" date="2018" name="Sci. Rep.">
        <title>Genomic signatures of local adaptation to the degree of environmental predictability in rotifers.</title>
        <authorList>
            <person name="Franch-Gras L."/>
            <person name="Hahn C."/>
            <person name="Garcia-Roger E.M."/>
            <person name="Carmona M.J."/>
            <person name="Serra M."/>
            <person name="Gomez A."/>
        </authorList>
    </citation>
    <scope>NUCLEOTIDE SEQUENCE [LARGE SCALE GENOMIC DNA]</scope>
    <source>
        <strain evidence="2">HYR1</strain>
    </source>
</reference>
<comment type="caution">
    <text evidence="2">The sequence shown here is derived from an EMBL/GenBank/DDBJ whole genome shotgun (WGS) entry which is preliminary data.</text>
</comment>
<feature type="region of interest" description="Disordered" evidence="1">
    <location>
        <begin position="105"/>
        <end position="125"/>
    </location>
</feature>
<protein>
    <submittedName>
        <fullName evidence="2">Uncharacterized protein</fullName>
    </submittedName>
</protein>
<accession>A0A3M7PC97</accession>
<evidence type="ECO:0000313" key="2">
    <source>
        <dbReference type="EMBL" id="RMZ96390.1"/>
    </source>
</evidence>